<keyword evidence="2" id="KW-1185">Reference proteome</keyword>
<evidence type="ECO:0000313" key="1">
    <source>
        <dbReference type="EMBL" id="GGB67610.1"/>
    </source>
</evidence>
<sequence>MGLSRGGCNCKLHALAGGDGRPLRFLLTSGNIAACCASDPLFDNFELRTIILARMAHDSNAIRDLIERLGAAPNIPSKAKRHWRTCSSRPLCEGRNAVECIFCRLKDFRRMPPDATDSPSISSALSISRLPSHSGCEP</sequence>
<evidence type="ECO:0000313" key="2">
    <source>
        <dbReference type="Proteomes" id="UP000614261"/>
    </source>
</evidence>
<protein>
    <recommendedName>
        <fullName evidence="3">Phospholipase D-like domain-containing protein</fullName>
    </recommendedName>
</protein>
<gene>
    <name evidence="1" type="ORF">GCM10010833_23460</name>
</gene>
<comment type="caution">
    <text evidence="1">The sequence shown here is derived from an EMBL/GenBank/DDBJ whole genome shotgun (WGS) entry which is preliminary data.</text>
</comment>
<reference evidence="2" key="1">
    <citation type="journal article" date="2019" name="Int. J. Syst. Evol. Microbiol.">
        <title>The Global Catalogue of Microorganisms (GCM) 10K type strain sequencing project: providing services to taxonomists for standard genome sequencing and annotation.</title>
        <authorList>
            <consortium name="The Broad Institute Genomics Platform"/>
            <consortium name="The Broad Institute Genome Sequencing Center for Infectious Disease"/>
            <person name="Wu L."/>
            <person name="Ma J."/>
        </authorList>
    </citation>
    <scope>NUCLEOTIDE SEQUENCE [LARGE SCALE GENOMIC DNA]</scope>
    <source>
        <strain evidence="2">CGMCC 1.12851</strain>
    </source>
</reference>
<organism evidence="1 2">
    <name type="scientific">Blastomonas aquatica</name>
    <dbReference type="NCBI Taxonomy" id="1510276"/>
    <lineage>
        <taxon>Bacteria</taxon>
        <taxon>Pseudomonadati</taxon>
        <taxon>Pseudomonadota</taxon>
        <taxon>Alphaproteobacteria</taxon>
        <taxon>Sphingomonadales</taxon>
        <taxon>Sphingomonadaceae</taxon>
        <taxon>Blastomonas</taxon>
    </lineage>
</organism>
<evidence type="ECO:0008006" key="3">
    <source>
        <dbReference type="Google" id="ProtNLM"/>
    </source>
</evidence>
<proteinExistence type="predicted"/>
<name>A0ABQ1JFL0_9SPHN</name>
<dbReference type="Proteomes" id="UP000614261">
    <property type="component" value="Unassembled WGS sequence"/>
</dbReference>
<dbReference type="EMBL" id="BMGD01000004">
    <property type="protein sequence ID" value="GGB67610.1"/>
    <property type="molecule type" value="Genomic_DNA"/>
</dbReference>
<accession>A0ABQ1JFL0</accession>